<dbReference type="PROSITE" id="PS51786">
    <property type="entry name" value="LON_PROTEOLYTIC"/>
    <property type="match status" value="1"/>
</dbReference>
<dbReference type="GO" id="GO:0004176">
    <property type="term" value="F:ATP-dependent peptidase activity"/>
    <property type="evidence" value="ECO:0007669"/>
    <property type="project" value="UniProtKB-UniRule"/>
</dbReference>
<dbReference type="SUPFAM" id="SSF50156">
    <property type="entry name" value="PDZ domain-like"/>
    <property type="match status" value="1"/>
</dbReference>
<dbReference type="GO" id="GO:0004252">
    <property type="term" value="F:serine-type endopeptidase activity"/>
    <property type="evidence" value="ECO:0007669"/>
    <property type="project" value="UniProtKB-UniRule"/>
</dbReference>
<dbReference type="InterPro" id="IPR008269">
    <property type="entry name" value="Lon_proteolytic"/>
</dbReference>
<dbReference type="GO" id="GO:0006508">
    <property type="term" value="P:proteolysis"/>
    <property type="evidence" value="ECO:0007669"/>
    <property type="project" value="UniProtKB-KW"/>
</dbReference>
<dbReference type="GO" id="GO:0005524">
    <property type="term" value="F:ATP binding"/>
    <property type="evidence" value="ECO:0007669"/>
    <property type="project" value="InterPro"/>
</dbReference>
<sequence length="411" mass="42311">MGMRRALWANARRGQVRCEAVNSETKGSEPVSAAGVGAAGVTQAGAQAETQARTEVEHRTRRRRTLTWGAVPVAVLAVALSIDHIPFTDVSLAVPYAAEGPGPTFNTLGEVNGTPVVDVEGAPTEETAGNLNMTTVSVRTNMTLAQALGRWLGAGDTIVPLEQVVPPHTSEEEVREANQQAFVASEASATVAAMNYLGRPTNVVVHDTVDGSAADGVVHSGDVITRVNDAEVSEPGQVRDAVRALSPGDKLTVSVARDGAEEELTVRLGESPEDPSVPQLGILMTSAPADDISVTYNLQDIGGPSAGMMFSLAVIDKLTPGPLNGGAFVAGTGTIDESGAVGPIGGIVHKIEASKNDGAELFLAPAGNCGEASSVDAGEMTVARVATLDDAIRAMEDFNAGREVDTCQAEG</sequence>
<dbReference type="Proteomes" id="UP000182237">
    <property type="component" value="Chromosome I"/>
</dbReference>
<reference evidence="4 5" key="1">
    <citation type="submission" date="2016-10" db="EMBL/GenBank/DDBJ databases">
        <authorList>
            <person name="de Groot N.N."/>
        </authorList>
    </citation>
    <scope>NUCLEOTIDE SEQUENCE [LARGE SCALE GENOMIC DNA]</scope>
    <source>
        <strain evidence="4 5">DSM 45434</strain>
    </source>
</reference>
<protein>
    <recommendedName>
        <fullName evidence="1">endopeptidase La</fullName>
        <ecNumber evidence="1">3.4.21.53</ecNumber>
    </recommendedName>
</protein>
<feature type="active site" evidence="1">
    <location>
        <position position="350"/>
    </location>
</feature>
<feature type="domain" description="Lon proteolytic" evidence="3">
    <location>
        <begin position="300"/>
        <end position="398"/>
    </location>
</feature>
<dbReference type="EC" id="3.4.21.53" evidence="1"/>
<dbReference type="InterPro" id="IPR001478">
    <property type="entry name" value="PDZ"/>
</dbReference>
<keyword evidence="1" id="KW-0645">Protease</keyword>
<dbReference type="Pfam" id="PF05362">
    <property type="entry name" value="Lon_C"/>
    <property type="match status" value="1"/>
</dbReference>
<dbReference type="Gene3D" id="2.30.42.10">
    <property type="match status" value="1"/>
</dbReference>
<keyword evidence="2" id="KW-1133">Transmembrane helix</keyword>
<comment type="catalytic activity">
    <reaction evidence="1">
        <text>Hydrolysis of proteins in presence of ATP.</text>
        <dbReference type="EC" id="3.4.21.53"/>
    </reaction>
</comment>
<dbReference type="AlphaFoldDB" id="A0A1H1RM10"/>
<keyword evidence="1" id="KW-0720">Serine protease</keyword>
<dbReference type="SUPFAM" id="SSF54211">
    <property type="entry name" value="Ribosomal protein S5 domain 2-like"/>
    <property type="match status" value="1"/>
</dbReference>
<evidence type="ECO:0000313" key="4">
    <source>
        <dbReference type="EMBL" id="SDS36738.1"/>
    </source>
</evidence>
<organism evidence="4 5">
    <name type="scientific">Corynebacterium timonense</name>
    <dbReference type="NCBI Taxonomy" id="441500"/>
    <lineage>
        <taxon>Bacteria</taxon>
        <taxon>Bacillati</taxon>
        <taxon>Actinomycetota</taxon>
        <taxon>Actinomycetes</taxon>
        <taxon>Mycobacteriales</taxon>
        <taxon>Corynebacteriaceae</taxon>
        <taxon>Corynebacterium</taxon>
    </lineage>
</organism>
<dbReference type="PANTHER" id="PTHR10046">
    <property type="entry name" value="ATP DEPENDENT LON PROTEASE FAMILY MEMBER"/>
    <property type="match status" value="1"/>
</dbReference>
<dbReference type="STRING" id="1203190.GCA_000312345_01657"/>
<keyword evidence="2" id="KW-0812">Transmembrane</keyword>
<evidence type="ECO:0000313" key="5">
    <source>
        <dbReference type="Proteomes" id="UP000182237"/>
    </source>
</evidence>
<dbReference type="InterPro" id="IPR014721">
    <property type="entry name" value="Ribsml_uS5_D2-typ_fold_subgr"/>
</dbReference>
<dbReference type="InterPro" id="IPR020568">
    <property type="entry name" value="Ribosomal_Su5_D2-typ_SF"/>
</dbReference>
<evidence type="ECO:0000256" key="2">
    <source>
        <dbReference type="SAM" id="Phobius"/>
    </source>
</evidence>
<dbReference type="InterPro" id="IPR036034">
    <property type="entry name" value="PDZ_sf"/>
</dbReference>
<gene>
    <name evidence="4" type="ORF">SAMN04488539_1536</name>
</gene>
<dbReference type="eggNOG" id="COG3480">
    <property type="taxonomic scope" value="Bacteria"/>
</dbReference>
<keyword evidence="2" id="KW-0472">Membrane</keyword>
<keyword evidence="1" id="KW-0378">Hydrolase</keyword>
<name>A0A1H1RM10_9CORY</name>
<dbReference type="EMBL" id="LT629765">
    <property type="protein sequence ID" value="SDS36738.1"/>
    <property type="molecule type" value="Genomic_DNA"/>
</dbReference>
<dbReference type="Gene3D" id="3.30.230.10">
    <property type="match status" value="1"/>
</dbReference>
<dbReference type="InterPro" id="IPR027065">
    <property type="entry name" value="Lon_Prtase"/>
</dbReference>
<accession>A0A1H1RM10</accession>
<proteinExistence type="inferred from homology"/>
<dbReference type="Pfam" id="PF13180">
    <property type="entry name" value="PDZ_2"/>
    <property type="match status" value="1"/>
</dbReference>
<evidence type="ECO:0000259" key="3">
    <source>
        <dbReference type="PROSITE" id="PS51786"/>
    </source>
</evidence>
<dbReference type="GO" id="GO:0030163">
    <property type="term" value="P:protein catabolic process"/>
    <property type="evidence" value="ECO:0007669"/>
    <property type="project" value="InterPro"/>
</dbReference>
<comment type="similarity">
    <text evidence="1">Belongs to the peptidase S16 family.</text>
</comment>
<feature type="transmembrane region" description="Helical" evidence="2">
    <location>
        <begin position="65"/>
        <end position="82"/>
    </location>
</feature>
<keyword evidence="5" id="KW-1185">Reference proteome</keyword>
<feature type="active site" evidence="1">
    <location>
        <position position="305"/>
    </location>
</feature>
<evidence type="ECO:0000256" key="1">
    <source>
        <dbReference type="PROSITE-ProRule" id="PRU01122"/>
    </source>
</evidence>